<organism evidence="2 3">
    <name type="scientific">Nocardia brasiliensis (strain ATCC 700358 / HUJEG-1)</name>
    <dbReference type="NCBI Taxonomy" id="1133849"/>
    <lineage>
        <taxon>Bacteria</taxon>
        <taxon>Bacillati</taxon>
        <taxon>Actinomycetota</taxon>
        <taxon>Actinomycetes</taxon>
        <taxon>Mycobacteriales</taxon>
        <taxon>Nocardiaceae</taxon>
        <taxon>Nocardia</taxon>
    </lineage>
</organism>
<dbReference type="Gene3D" id="3.40.50.1820">
    <property type="entry name" value="alpha/beta hydrolase"/>
    <property type="match status" value="1"/>
</dbReference>
<accession>K0F649</accession>
<dbReference type="SUPFAM" id="SSF53474">
    <property type="entry name" value="alpha/beta-Hydrolases"/>
    <property type="match status" value="1"/>
</dbReference>
<reference evidence="2 3" key="1">
    <citation type="journal article" date="2012" name="J. Bacteriol.">
        <title>Complete genome sequence of Nocardia brasiliensis HUJEG-1.</title>
        <authorList>
            <person name="Vera-Cabrera L."/>
            <person name="Ortiz-Lopez R."/>
            <person name="Elizondo-Gonzalez R."/>
            <person name="Perez-Maya A.A."/>
            <person name="Ocampo-Candiani J."/>
        </authorList>
    </citation>
    <scope>NUCLEOTIDE SEQUENCE [LARGE SCALE GENOMIC DNA]</scope>
    <source>
        <strain evidence="3">ATCC 700358</strain>
    </source>
</reference>
<dbReference type="InterPro" id="IPR029058">
    <property type="entry name" value="AB_hydrolase_fold"/>
</dbReference>
<protein>
    <submittedName>
        <fullName evidence="2">Uncharacterized protein</fullName>
    </submittedName>
</protein>
<evidence type="ECO:0000313" key="3">
    <source>
        <dbReference type="Proteomes" id="UP000006304"/>
    </source>
</evidence>
<dbReference type="KEGG" id="nbr:O3I_034230"/>
<dbReference type="STRING" id="1133849.O3I_034230"/>
<dbReference type="AlphaFoldDB" id="K0F649"/>
<dbReference type="eggNOG" id="COG4188">
    <property type="taxonomic scope" value="Bacteria"/>
</dbReference>
<evidence type="ECO:0000313" key="2">
    <source>
        <dbReference type="EMBL" id="AFU04795.1"/>
    </source>
</evidence>
<name>K0F649_NOCB7</name>
<keyword evidence="3" id="KW-1185">Reference proteome</keyword>
<dbReference type="HOGENOM" id="CLU_057509_0_0_11"/>
<sequence>MLLPGVGAAGAEPGDPNLPPVSGGPGGVWPKTVQGDIHRTFAQLGPHTVAVSQQLHPCDDLYGSIQRLGFWIMGGRDGDKMQCTTAFPHGLDSPIGMLYYWPTDLPDQSAAPVLVWLPGLDGDAGQYDQIARLWASRGFVVAMPYNFINSFPTDDLWGIQALLREEARPDSPLHGKVDFTRTILGGHSGGAGATFWGASYLPDHAQLLDPRLRIIGALSVGTGIQAPTGLFVGVPMLSITGNLDVITPDALWPRLIDYRTQFRAPAYIAAAVNGTHFTVNDDLPNNPVAGLSMAWLEHLAGTDDRADSVFVGPQWSLPRDGAFMAVERNAAADQLQ</sequence>
<gene>
    <name evidence="2" type="ORF">O3I_034230</name>
</gene>
<evidence type="ECO:0000256" key="1">
    <source>
        <dbReference type="SAM" id="MobiDB-lite"/>
    </source>
</evidence>
<feature type="region of interest" description="Disordered" evidence="1">
    <location>
        <begin position="1"/>
        <end position="29"/>
    </location>
</feature>
<dbReference type="EMBL" id="CP003876">
    <property type="protein sequence ID" value="AFU04795.1"/>
    <property type="molecule type" value="Genomic_DNA"/>
</dbReference>
<dbReference type="Proteomes" id="UP000006304">
    <property type="component" value="Chromosome"/>
</dbReference>
<proteinExistence type="predicted"/>